<dbReference type="Proteomes" id="UP000664052">
    <property type="component" value="Unassembled WGS sequence"/>
</dbReference>
<keyword evidence="1" id="KW-0472">Membrane</keyword>
<evidence type="ECO:0000313" key="4">
    <source>
        <dbReference type="Proteomes" id="UP000664052"/>
    </source>
</evidence>
<keyword evidence="1" id="KW-1133">Transmembrane helix</keyword>
<keyword evidence="4" id="KW-1185">Reference proteome</keyword>
<evidence type="ECO:0000256" key="1">
    <source>
        <dbReference type="SAM" id="Phobius"/>
    </source>
</evidence>
<evidence type="ECO:0000313" key="3">
    <source>
        <dbReference type="EMBL" id="MBN8229331.1"/>
    </source>
</evidence>
<feature type="chain" id="PRO_5046267027" description="Lipoprotein" evidence="2">
    <location>
        <begin position="25"/>
        <end position="85"/>
    </location>
</feature>
<feature type="signal peptide" evidence="2">
    <location>
        <begin position="1"/>
        <end position="24"/>
    </location>
</feature>
<keyword evidence="1" id="KW-0812">Transmembrane</keyword>
<sequence>MTSRLVLFAALLSCAVALMACALAGLRGVGGAFVLGLVPAAALLGLLIAVRQQVSQWRRQGVFQLSSGAWWSGSIGGGLLWPSGR</sequence>
<feature type="transmembrane region" description="Helical" evidence="1">
    <location>
        <begin position="32"/>
        <end position="50"/>
    </location>
</feature>
<name>A0ABS3DEQ9_9BACT</name>
<organism evidence="3 4">
    <name type="scientific">Corallococcus macrosporus</name>
    <dbReference type="NCBI Taxonomy" id="35"/>
    <lineage>
        <taxon>Bacteria</taxon>
        <taxon>Pseudomonadati</taxon>
        <taxon>Myxococcota</taxon>
        <taxon>Myxococcia</taxon>
        <taxon>Myxococcales</taxon>
        <taxon>Cystobacterineae</taxon>
        <taxon>Myxococcaceae</taxon>
        <taxon>Corallococcus</taxon>
    </lineage>
</organism>
<gene>
    <name evidence="3" type="ORF">JYK02_17620</name>
</gene>
<accession>A0ABS3DEQ9</accession>
<dbReference type="RefSeq" id="WP_207052503.1">
    <property type="nucleotide sequence ID" value="NZ_JAFIMU010000007.1"/>
</dbReference>
<protein>
    <recommendedName>
        <fullName evidence="5">Lipoprotein</fullName>
    </recommendedName>
</protein>
<evidence type="ECO:0008006" key="5">
    <source>
        <dbReference type="Google" id="ProtNLM"/>
    </source>
</evidence>
<proteinExistence type="predicted"/>
<dbReference type="EMBL" id="JAFIMU010000007">
    <property type="protein sequence ID" value="MBN8229331.1"/>
    <property type="molecule type" value="Genomic_DNA"/>
</dbReference>
<dbReference type="PROSITE" id="PS51257">
    <property type="entry name" value="PROKAR_LIPOPROTEIN"/>
    <property type="match status" value="1"/>
</dbReference>
<keyword evidence="2" id="KW-0732">Signal</keyword>
<evidence type="ECO:0000256" key="2">
    <source>
        <dbReference type="SAM" id="SignalP"/>
    </source>
</evidence>
<reference evidence="3 4" key="1">
    <citation type="submission" date="2021-02" db="EMBL/GenBank/DDBJ databases">
        <title>De Novo genome assembly of isolated myxobacteria.</title>
        <authorList>
            <person name="Stevens D.C."/>
        </authorList>
    </citation>
    <scope>NUCLEOTIDE SEQUENCE [LARGE SCALE GENOMIC DNA]</scope>
    <source>
        <strain evidence="3 4">ATCC 29039</strain>
    </source>
</reference>
<comment type="caution">
    <text evidence="3">The sequence shown here is derived from an EMBL/GenBank/DDBJ whole genome shotgun (WGS) entry which is preliminary data.</text>
</comment>